<reference evidence="1 2" key="1">
    <citation type="journal article" date="2013" name="Genome Announc.">
        <title>Draft Genome Sequence of Cyclobacterium qasimii Strain M12-11BT, Isolated from Arctic Marine Sediment.</title>
        <authorList>
            <person name="Shivaji S."/>
            <person name="Ara S."/>
            <person name="Singh A."/>
            <person name="Kumar Pinnaka A."/>
        </authorList>
    </citation>
    <scope>NUCLEOTIDE SEQUENCE [LARGE SCALE GENOMIC DNA]</scope>
    <source>
        <strain evidence="1 2">M12-11B</strain>
    </source>
</reference>
<name>S7V734_9BACT</name>
<accession>S7V734</accession>
<dbReference type="EMBL" id="ATNM01000161">
    <property type="protein sequence ID" value="EPR66045.1"/>
    <property type="molecule type" value="Genomic_DNA"/>
</dbReference>
<evidence type="ECO:0000313" key="1">
    <source>
        <dbReference type="EMBL" id="EPR66045.1"/>
    </source>
</evidence>
<protein>
    <submittedName>
        <fullName evidence="1">Uncharacterized protein</fullName>
    </submittedName>
</protein>
<dbReference type="AlphaFoldDB" id="S7V734"/>
<organism evidence="1 2">
    <name type="scientific">Cyclobacterium qasimii M12-11B</name>
    <dbReference type="NCBI Taxonomy" id="641524"/>
    <lineage>
        <taxon>Bacteria</taxon>
        <taxon>Pseudomonadati</taxon>
        <taxon>Bacteroidota</taxon>
        <taxon>Cytophagia</taxon>
        <taxon>Cytophagales</taxon>
        <taxon>Cyclobacteriaceae</taxon>
        <taxon>Cyclobacterium</taxon>
    </lineage>
</organism>
<evidence type="ECO:0000313" key="2">
    <source>
        <dbReference type="Proteomes" id="UP000014974"/>
    </source>
</evidence>
<dbReference type="Proteomes" id="UP000014974">
    <property type="component" value="Unassembled WGS sequence"/>
</dbReference>
<proteinExistence type="predicted"/>
<sequence>MMGKHQALEKQVGLEFGFSFGKTCFLGKAVNDIRVER</sequence>
<gene>
    <name evidence="1" type="ORF">ADICYQ_4947</name>
</gene>
<comment type="caution">
    <text evidence="1">The sequence shown here is derived from an EMBL/GenBank/DDBJ whole genome shotgun (WGS) entry which is preliminary data.</text>
</comment>